<dbReference type="AlphaFoldDB" id="A0A2S9V8X9"/>
<dbReference type="PANTHER" id="PTHR47129">
    <property type="entry name" value="QUINONE OXIDOREDUCTASE 2"/>
    <property type="match status" value="1"/>
</dbReference>
<dbReference type="InterPro" id="IPR052718">
    <property type="entry name" value="NmrA-type_oxidoreductase"/>
</dbReference>
<dbReference type="InterPro" id="IPR036291">
    <property type="entry name" value="NAD(P)-bd_dom_sf"/>
</dbReference>
<keyword evidence="3" id="KW-1185">Reference proteome</keyword>
<protein>
    <submittedName>
        <fullName evidence="2">NAD(P)-dependent oxidoreductase</fullName>
    </submittedName>
</protein>
<dbReference type="Gene3D" id="3.90.25.10">
    <property type="entry name" value="UDP-galactose 4-epimerase, domain 1"/>
    <property type="match status" value="1"/>
</dbReference>
<sequence length="283" mass="30004">MIAVTGATGQLGRLVIEHLLKGLDASQIVAIVRNPEKASDLKTLGIQVRTADYSAPEALKAALTGVEKLLLISSSEVGQRVVQHQNVIDAAQHAGVNLLAYTSLLKVDDSPLMLATEHKETESYLLQSGVGFVLLRNGWYTENYLASIGPALENDGFIGSAQTGRISSAAREDYAEAAARILLSDVPQTGRVYDLAGDESYTLAELCALVSTESGKNIPYIDLPQDEFSAALKQAGLPSPLADMLADSDAGAAQGALFDDSKTLSQVLGHPTRSLRDQVRASL</sequence>
<dbReference type="Proteomes" id="UP000238949">
    <property type="component" value="Unassembled WGS sequence"/>
</dbReference>
<dbReference type="PANTHER" id="PTHR47129:SF1">
    <property type="entry name" value="NMRA-LIKE DOMAIN-CONTAINING PROTEIN"/>
    <property type="match status" value="1"/>
</dbReference>
<evidence type="ECO:0000313" key="3">
    <source>
        <dbReference type="Proteomes" id="UP000238949"/>
    </source>
</evidence>
<dbReference type="SUPFAM" id="SSF51735">
    <property type="entry name" value="NAD(P)-binding Rossmann-fold domains"/>
    <property type="match status" value="1"/>
</dbReference>
<gene>
    <name evidence="2" type="ORF">C6Y40_14065</name>
</gene>
<proteinExistence type="predicted"/>
<dbReference type="OrthoDB" id="5510591at2"/>
<dbReference type="EMBL" id="PVNP01000152">
    <property type="protein sequence ID" value="PRO72921.1"/>
    <property type="molecule type" value="Genomic_DNA"/>
</dbReference>
<organism evidence="2 3">
    <name type="scientific">Alteromonas alba</name>
    <dbReference type="NCBI Taxonomy" id="2079529"/>
    <lineage>
        <taxon>Bacteria</taxon>
        <taxon>Pseudomonadati</taxon>
        <taxon>Pseudomonadota</taxon>
        <taxon>Gammaproteobacteria</taxon>
        <taxon>Alteromonadales</taxon>
        <taxon>Alteromonadaceae</taxon>
        <taxon>Alteromonas/Salinimonas group</taxon>
        <taxon>Alteromonas</taxon>
    </lineage>
</organism>
<dbReference type="Pfam" id="PF13460">
    <property type="entry name" value="NAD_binding_10"/>
    <property type="match status" value="1"/>
</dbReference>
<feature type="domain" description="NAD(P)-binding" evidence="1">
    <location>
        <begin position="6"/>
        <end position="182"/>
    </location>
</feature>
<accession>A0A2S9V8X9</accession>
<dbReference type="Gene3D" id="3.40.50.720">
    <property type="entry name" value="NAD(P)-binding Rossmann-like Domain"/>
    <property type="match status" value="1"/>
</dbReference>
<reference evidence="3" key="1">
    <citation type="journal article" date="2020" name="Int. J. Syst. Evol. Microbiol.">
        <title>Alteromonas alba sp. nov., a marine bacterium isolated from the seawater of the West Pacific Ocean.</title>
        <authorList>
            <person name="Sun C."/>
            <person name="Wu Y.-H."/>
            <person name="Xamxidin M."/>
            <person name="Cheng H."/>
            <person name="Xu X.-W."/>
        </authorList>
    </citation>
    <scope>NUCLEOTIDE SEQUENCE [LARGE SCALE GENOMIC DNA]</scope>
    <source>
        <strain evidence="3">190</strain>
    </source>
</reference>
<dbReference type="CDD" id="cd05269">
    <property type="entry name" value="TMR_SDR_a"/>
    <property type="match status" value="1"/>
</dbReference>
<evidence type="ECO:0000313" key="2">
    <source>
        <dbReference type="EMBL" id="PRO72921.1"/>
    </source>
</evidence>
<dbReference type="RefSeq" id="WP_105935143.1">
    <property type="nucleotide sequence ID" value="NZ_PVNP01000152.1"/>
</dbReference>
<dbReference type="InterPro" id="IPR016040">
    <property type="entry name" value="NAD(P)-bd_dom"/>
</dbReference>
<name>A0A2S9V8X9_9ALTE</name>
<comment type="caution">
    <text evidence="2">The sequence shown here is derived from an EMBL/GenBank/DDBJ whole genome shotgun (WGS) entry which is preliminary data.</text>
</comment>
<evidence type="ECO:0000259" key="1">
    <source>
        <dbReference type="Pfam" id="PF13460"/>
    </source>
</evidence>